<dbReference type="PATRIC" id="fig|43658.5.peg.4277"/>
<dbReference type="InterPro" id="IPR001753">
    <property type="entry name" value="Enoyl-CoA_hydra/iso"/>
</dbReference>
<dbReference type="EMBL" id="JXYA01000054">
    <property type="protein sequence ID" value="KJZ06188.1"/>
    <property type="molecule type" value="Genomic_DNA"/>
</dbReference>
<dbReference type="InterPro" id="IPR029045">
    <property type="entry name" value="ClpP/crotonase-like_dom_sf"/>
</dbReference>
<dbReference type="OrthoDB" id="4608673at2"/>
<protein>
    <submittedName>
        <fullName evidence="2">Enoyl-CoA hydratase</fullName>
    </submittedName>
</protein>
<dbReference type="PANTHER" id="PTHR43149">
    <property type="entry name" value="ENOYL-COA HYDRATASE"/>
    <property type="match status" value="1"/>
</dbReference>
<evidence type="ECO:0000313" key="2">
    <source>
        <dbReference type="EMBL" id="KJZ06188.1"/>
    </source>
</evidence>
<comment type="caution">
    <text evidence="2">The sequence shown here is derived from an EMBL/GenBank/DDBJ whole genome shotgun (WGS) entry which is preliminary data.</text>
</comment>
<dbReference type="AlphaFoldDB" id="A0A0F4QEQ9"/>
<name>A0A0F4QEQ9_9GAMM</name>
<dbReference type="SUPFAM" id="SSF52096">
    <property type="entry name" value="ClpP/crotonase"/>
    <property type="match status" value="1"/>
</dbReference>
<dbReference type="Proteomes" id="UP000033452">
    <property type="component" value="Unassembled WGS sequence"/>
</dbReference>
<dbReference type="GO" id="GO:0016853">
    <property type="term" value="F:isomerase activity"/>
    <property type="evidence" value="ECO:0007669"/>
    <property type="project" value="InterPro"/>
</dbReference>
<evidence type="ECO:0000313" key="3">
    <source>
        <dbReference type="Proteomes" id="UP000033452"/>
    </source>
</evidence>
<gene>
    <name evidence="2" type="ORF">TW77_20250</name>
</gene>
<dbReference type="NCBIfam" id="NF005699">
    <property type="entry name" value="PRK07509.1"/>
    <property type="match status" value="1"/>
</dbReference>
<organism evidence="2 3">
    <name type="scientific">Pseudoalteromonas rubra</name>
    <dbReference type="NCBI Taxonomy" id="43658"/>
    <lineage>
        <taxon>Bacteria</taxon>
        <taxon>Pseudomonadati</taxon>
        <taxon>Pseudomonadota</taxon>
        <taxon>Gammaproteobacteria</taxon>
        <taxon>Alteromonadales</taxon>
        <taxon>Pseudoalteromonadaceae</taxon>
        <taxon>Pseudoalteromonas</taxon>
    </lineage>
</organism>
<reference evidence="2 3" key="1">
    <citation type="journal article" date="2015" name="BMC Genomics">
        <title>Genome mining reveals unlocked bioactive potential of marine Gram-negative bacteria.</title>
        <authorList>
            <person name="Machado H."/>
            <person name="Sonnenschein E.C."/>
            <person name="Melchiorsen J."/>
            <person name="Gram L."/>
        </authorList>
    </citation>
    <scope>NUCLEOTIDE SEQUENCE [LARGE SCALE GENOMIC DNA]</scope>
    <source>
        <strain evidence="2 3">S2471</strain>
    </source>
</reference>
<dbReference type="Pfam" id="PF00378">
    <property type="entry name" value="ECH_1"/>
    <property type="match status" value="1"/>
</dbReference>
<proteinExistence type="inferred from homology"/>
<dbReference type="InterPro" id="IPR045002">
    <property type="entry name" value="Ech1-like"/>
</dbReference>
<comment type="similarity">
    <text evidence="1">Belongs to the enoyl-CoA hydratase/isomerase family.</text>
</comment>
<accession>A0A0F4QEQ9</accession>
<dbReference type="Gene3D" id="3.90.226.10">
    <property type="entry name" value="2-enoyl-CoA Hydratase, Chain A, domain 1"/>
    <property type="match status" value="1"/>
</dbReference>
<evidence type="ECO:0000256" key="1">
    <source>
        <dbReference type="ARBA" id="ARBA00005254"/>
    </source>
</evidence>
<sequence length="264" mass="29456">MVQLETTDGIAWVTLARPEKQNALSYEMFRQLDKIIRTLRRDRQLRAVVIQGQGAHFCAGLDVGAVMKNPRNIFSLISKWLPGNANLVQRVALGWRALPVPVFALVRGNCLGGGLHIALGADYRIVSPDAQFAIMEARWGLCPDMSTSLMLPGIVSHDQALWLASNPTRIDAGQAKALGLVTEVCDDPLANIQQRLSQLARVSPDALAAIKCLYNTAYHPPQRKLLWQETWLQIKLLLSKNTRTAMYNGRQPDTPKPYRPRGKW</sequence>
<dbReference type="CDD" id="cd06558">
    <property type="entry name" value="crotonase-like"/>
    <property type="match status" value="1"/>
</dbReference>
<keyword evidence="3" id="KW-1185">Reference proteome</keyword>
<dbReference type="PANTHER" id="PTHR43149:SF1">
    <property type="entry name" value="DELTA(3,5)-DELTA(2,4)-DIENOYL-COA ISOMERASE, MITOCHONDRIAL"/>
    <property type="match status" value="1"/>
</dbReference>
<dbReference type="RefSeq" id="WP_046006784.1">
    <property type="nucleotide sequence ID" value="NZ_JXYA01000054.1"/>
</dbReference>